<evidence type="ECO:0008006" key="5">
    <source>
        <dbReference type="Google" id="ProtNLM"/>
    </source>
</evidence>
<keyword evidence="2" id="KW-1133">Transmembrane helix</keyword>
<proteinExistence type="predicted"/>
<keyword evidence="2" id="KW-0812">Transmembrane</keyword>
<evidence type="ECO:0000256" key="2">
    <source>
        <dbReference type="SAM" id="Phobius"/>
    </source>
</evidence>
<sequence>MYLVVIAWMYVVLMMSAAEATAVNGTVLGAIVTFVLYGLLPMGIVVYIMSTPARKRKIKAREAAEMAAAKTLQPSSIDPDAGGHATGAAENGSVPPVGKEP</sequence>
<feature type="transmembrane region" description="Helical" evidence="2">
    <location>
        <begin position="30"/>
        <end position="49"/>
    </location>
</feature>
<dbReference type="EMBL" id="LVWD01000007">
    <property type="protein sequence ID" value="OAD42768.1"/>
    <property type="molecule type" value="Genomic_DNA"/>
</dbReference>
<dbReference type="RefSeq" id="WP_066088261.1">
    <property type="nucleotide sequence ID" value="NZ_CP017476.1"/>
</dbReference>
<reference evidence="3 4" key="1">
    <citation type="submission" date="2016-02" db="EMBL/GenBank/DDBJ databases">
        <title>Draft genome sequence of Hydrogenophaga sp. LPB0072.</title>
        <authorList>
            <person name="Shin S.-K."/>
            <person name="Yi H."/>
        </authorList>
    </citation>
    <scope>NUCLEOTIDE SEQUENCE [LARGE SCALE GENOMIC DNA]</scope>
    <source>
        <strain evidence="3 4">LPB0072</strain>
    </source>
</reference>
<keyword evidence="2" id="KW-0472">Membrane</keyword>
<gene>
    <name evidence="3" type="ORF">LPB72_07655</name>
</gene>
<accession>A0ABX2U9C1</accession>
<protein>
    <recommendedName>
        <fullName evidence="5">Transmembrane protein</fullName>
    </recommendedName>
</protein>
<organism evidence="3 4">
    <name type="scientific">Hydrogenophaga crassostreae</name>
    <dbReference type="NCBI Taxonomy" id="1763535"/>
    <lineage>
        <taxon>Bacteria</taxon>
        <taxon>Pseudomonadati</taxon>
        <taxon>Pseudomonadota</taxon>
        <taxon>Betaproteobacteria</taxon>
        <taxon>Burkholderiales</taxon>
        <taxon>Comamonadaceae</taxon>
        <taxon>Hydrogenophaga</taxon>
    </lineage>
</organism>
<dbReference type="Proteomes" id="UP000185657">
    <property type="component" value="Unassembled WGS sequence"/>
</dbReference>
<feature type="region of interest" description="Disordered" evidence="1">
    <location>
        <begin position="69"/>
        <end position="101"/>
    </location>
</feature>
<name>A0ABX2U9C1_9BURK</name>
<keyword evidence="4" id="KW-1185">Reference proteome</keyword>
<comment type="caution">
    <text evidence="3">The sequence shown here is derived from an EMBL/GenBank/DDBJ whole genome shotgun (WGS) entry which is preliminary data.</text>
</comment>
<evidence type="ECO:0000313" key="4">
    <source>
        <dbReference type="Proteomes" id="UP000185657"/>
    </source>
</evidence>
<evidence type="ECO:0000313" key="3">
    <source>
        <dbReference type="EMBL" id="OAD42768.1"/>
    </source>
</evidence>
<evidence type="ECO:0000256" key="1">
    <source>
        <dbReference type="SAM" id="MobiDB-lite"/>
    </source>
</evidence>